<evidence type="ECO:0000256" key="1">
    <source>
        <dbReference type="SAM" id="MobiDB-lite"/>
    </source>
</evidence>
<evidence type="ECO:0008006" key="4">
    <source>
        <dbReference type="Google" id="ProtNLM"/>
    </source>
</evidence>
<accession>A0A239NKF9</accession>
<name>A0A239NKF9_9ACTN</name>
<proteinExistence type="predicted"/>
<dbReference type="OrthoDB" id="157052at2"/>
<dbReference type="Pfam" id="PF21863">
    <property type="entry name" value="HTH_67"/>
    <property type="match status" value="1"/>
</dbReference>
<dbReference type="EMBL" id="FZOD01000061">
    <property type="protein sequence ID" value="SNT55240.1"/>
    <property type="molecule type" value="Genomic_DNA"/>
</dbReference>
<dbReference type="NCBIfam" id="NF047719">
    <property type="entry name" value="SCO6745_fam_HTH"/>
    <property type="match status" value="1"/>
</dbReference>
<feature type="region of interest" description="Disordered" evidence="1">
    <location>
        <begin position="286"/>
        <end position="307"/>
    </location>
</feature>
<reference evidence="2 3" key="1">
    <citation type="submission" date="2017-06" db="EMBL/GenBank/DDBJ databases">
        <authorList>
            <person name="Kim H.J."/>
            <person name="Triplett B.A."/>
        </authorList>
    </citation>
    <scope>NUCLEOTIDE SEQUENCE [LARGE SCALE GENOMIC DNA]</scope>
    <source>
        <strain evidence="2 3">CGMCC 4.2132</strain>
    </source>
</reference>
<dbReference type="Proteomes" id="UP000198282">
    <property type="component" value="Unassembled WGS sequence"/>
</dbReference>
<dbReference type="AlphaFoldDB" id="A0A239NKF9"/>
<evidence type="ECO:0000313" key="2">
    <source>
        <dbReference type="EMBL" id="SNT55240.1"/>
    </source>
</evidence>
<evidence type="ECO:0000313" key="3">
    <source>
        <dbReference type="Proteomes" id="UP000198282"/>
    </source>
</evidence>
<gene>
    <name evidence="2" type="ORF">SAMN05216276_106115</name>
</gene>
<keyword evidence="3" id="KW-1185">Reference proteome</keyword>
<sequence>MNANVPRVMWQLLEPLHAVTYFAPEARAAADAIGMRGFWMGYFAMRAAPLGPVGPDVVTAAFHGFHPARVHRALPDAWTFAAPSSVLRARLDGAGAALERLLTDTTLDSDDLRAAAALAWKAAEHADTAGRVLGAANQALPAPVEPHLRLWQAATTLREHRGDGHVAALVAHGVSPVQAHLLKAAADETDLELLRQGRKWDDADWISGAEALRERGWLDGSDRLTAVGVRERNRIEQLTDEAAAGPWRALGDELTTTLARLLRPLAGTIVESGTFPVASPIGLRWPPSGEDNLEPSLSAASARHRSG</sequence>
<dbReference type="InterPro" id="IPR054058">
    <property type="entry name" value="HTH_67"/>
</dbReference>
<organism evidence="2 3">
    <name type="scientific">Streptosporangium subroseum</name>
    <dbReference type="NCBI Taxonomy" id="106412"/>
    <lineage>
        <taxon>Bacteria</taxon>
        <taxon>Bacillati</taxon>
        <taxon>Actinomycetota</taxon>
        <taxon>Actinomycetes</taxon>
        <taxon>Streptosporangiales</taxon>
        <taxon>Streptosporangiaceae</taxon>
        <taxon>Streptosporangium</taxon>
    </lineage>
</organism>
<dbReference type="RefSeq" id="WP_089212194.1">
    <property type="nucleotide sequence ID" value="NZ_FZOD01000061.1"/>
</dbReference>
<protein>
    <recommendedName>
        <fullName evidence="4">SalK</fullName>
    </recommendedName>
</protein>